<evidence type="ECO:0000313" key="2">
    <source>
        <dbReference type="Proteomes" id="UP000824533"/>
    </source>
</evidence>
<sequence>MKLLLAVVVLALTLNEGPNIDATLPPLLLASLLSQQRQALLHPGIPFLHPIPPLLQQVHSLLHPASPLLQQVQPLLHPVSPLLQQVQPLLYQEQTHLLNCQTDQSVQFRKALYEFSLNLYNALSDHENDHFVTSPFSIWMSLAALAEGAESEAQVQLFKVLGLPQQNCLRQKFYTIAMSLEIPGTDVSFIRNRGIIFDEGVHVKKQWRNFVKTSKLLEYVSAPIKDKPRLAEIMLQKAIGSKMLMPLQGNSVLIDSLTYRGVWTNSFDAEHVAMEPFYNDSGEQIGIVPMMRIRLRTRIAEIPLFKAKIVELPVGNDGRYTMLIGMGMEHNGAMRKLANLQHGAIISEVIKLLHLSPGPIEIAIPKITMSTDYNARVVLEQLGIRDIWTDPAATKHVSRPAALPGGLVQHVIISLTPEGITPPPPDNAVVGLLGNIVNEVGDDNFIANKPFMYVLIESRTHNVLFAGSYSDPNRA</sequence>
<dbReference type="EMBL" id="CM034409">
    <property type="protein sequence ID" value="KAJ0171926.1"/>
    <property type="molecule type" value="Genomic_DNA"/>
</dbReference>
<name>A0ACC1CK24_9NEOP</name>
<gene>
    <name evidence="1" type="ORF">K1T71_012689</name>
</gene>
<keyword evidence="2" id="KW-1185">Reference proteome</keyword>
<protein>
    <submittedName>
        <fullName evidence="1">Uncharacterized protein</fullName>
    </submittedName>
</protein>
<proteinExistence type="predicted"/>
<evidence type="ECO:0000313" key="1">
    <source>
        <dbReference type="EMBL" id="KAJ0171926.1"/>
    </source>
</evidence>
<comment type="caution">
    <text evidence="1">The sequence shown here is derived from an EMBL/GenBank/DDBJ whole genome shotgun (WGS) entry which is preliminary data.</text>
</comment>
<dbReference type="Proteomes" id="UP000824533">
    <property type="component" value="Linkage Group LG23"/>
</dbReference>
<reference evidence="1 2" key="1">
    <citation type="journal article" date="2021" name="Front. Genet.">
        <title>Chromosome-Level Genome Assembly Reveals Significant Gene Expansion in the Toll and IMD Signaling Pathways of Dendrolimus kikuchii.</title>
        <authorList>
            <person name="Zhou J."/>
            <person name="Wu P."/>
            <person name="Xiong Z."/>
            <person name="Liu N."/>
            <person name="Zhao N."/>
            <person name="Ji M."/>
            <person name="Qiu Y."/>
            <person name="Yang B."/>
        </authorList>
    </citation>
    <scope>NUCLEOTIDE SEQUENCE [LARGE SCALE GENOMIC DNA]</scope>
    <source>
        <strain evidence="1">Ann1</strain>
    </source>
</reference>
<organism evidence="1 2">
    <name type="scientific">Dendrolimus kikuchii</name>
    <dbReference type="NCBI Taxonomy" id="765133"/>
    <lineage>
        <taxon>Eukaryota</taxon>
        <taxon>Metazoa</taxon>
        <taxon>Ecdysozoa</taxon>
        <taxon>Arthropoda</taxon>
        <taxon>Hexapoda</taxon>
        <taxon>Insecta</taxon>
        <taxon>Pterygota</taxon>
        <taxon>Neoptera</taxon>
        <taxon>Endopterygota</taxon>
        <taxon>Lepidoptera</taxon>
        <taxon>Glossata</taxon>
        <taxon>Ditrysia</taxon>
        <taxon>Bombycoidea</taxon>
        <taxon>Lasiocampidae</taxon>
        <taxon>Dendrolimus</taxon>
    </lineage>
</organism>
<accession>A0ACC1CK24</accession>